<sequence>MPTKFGPRYSSGALMMDLKDLTKECTAKSRVFFQLQSTSSGTDVWLSFVSQFSQSWRLESCGVWRRVGRRRRRLGRGLNASMALVWAADPDPVPHSRGIRKGRGSCHCATTTRRRSSTTLGLGHEHGTKKELTVKCLLLTRLPLCEVELQPVNRPSRARSRTFVLLQLREMVPPRPAAPRSFFGTKRDHELFPQHGQLYQETFREHEALILF</sequence>
<name>M4BRG0_HYAAE</name>
<dbReference type="HOGENOM" id="CLU_1301786_0_0_1"/>
<evidence type="ECO:0000313" key="2">
    <source>
        <dbReference type="Proteomes" id="UP000011713"/>
    </source>
</evidence>
<dbReference type="EnsemblProtists" id="HpaT809000">
    <property type="protein sequence ID" value="HpaP809000"/>
    <property type="gene ID" value="HpaG809000"/>
</dbReference>
<dbReference type="VEuPathDB" id="FungiDB:HpaG809000"/>
<dbReference type="AlphaFoldDB" id="M4BRG0"/>
<proteinExistence type="predicted"/>
<reference evidence="1" key="2">
    <citation type="submission" date="2015-06" db="UniProtKB">
        <authorList>
            <consortium name="EnsemblProtists"/>
        </authorList>
    </citation>
    <scope>IDENTIFICATION</scope>
    <source>
        <strain evidence="1">Emoy2</strain>
    </source>
</reference>
<protein>
    <submittedName>
        <fullName evidence="1">Uncharacterized protein</fullName>
    </submittedName>
</protein>
<organism evidence="1 2">
    <name type="scientific">Hyaloperonospora arabidopsidis (strain Emoy2)</name>
    <name type="common">Downy mildew agent</name>
    <name type="synonym">Peronospora arabidopsidis</name>
    <dbReference type="NCBI Taxonomy" id="559515"/>
    <lineage>
        <taxon>Eukaryota</taxon>
        <taxon>Sar</taxon>
        <taxon>Stramenopiles</taxon>
        <taxon>Oomycota</taxon>
        <taxon>Peronosporomycetes</taxon>
        <taxon>Peronosporales</taxon>
        <taxon>Peronosporaceae</taxon>
        <taxon>Hyaloperonospora</taxon>
    </lineage>
</organism>
<accession>M4BRG0</accession>
<reference evidence="2" key="1">
    <citation type="journal article" date="2010" name="Science">
        <title>Signatures of adaptation to obligate biotrophy in the Hyaloperonospora arabidopsidis genome.</title>
        <authorList>
            <person name="Baxter L."/>
            <person name="Tripathy S."/>
            <person name="Ishaque N."/>
            <person name="Boot N."/>
            <person name="Cabral A."/>
            <person name="Kemen E."/>
            <person name="Thines M."/>
            <person name="Ah-Fong A."/>
            <person name="Anderson R."/>
            <person name="Badejoko W."/>
            <person name="Bittner-Eddy P."/>
            <person name="Boore J.L."/>
            <person name="Chibucos M.C."/>
            <person name="Coates M."/>
            <person name="Dehal P."/>
            <person name="Delehaunty K."/>
            <person name="Dong S."/>
            <person name="Downton P."/>
            <person name="Dumas B."/>
            <person name="Fabro G."/>
            <person name="Fronick C."/>
            <person name="Fuerstenberg S.I."/>
            <person name="Fulton L."/>
            <person name="Gaulin E."/>
            <person name="Govers F."/>
            <person name="Hughes L."/>
            <person name="Humphray S."/>
            <person name="Jiang R.H."/>
            <person name="Judelson H."/>
            <person name="Kamoun S."/>
            <person name="Kyung K."/>
            <person name="Meijer H."/>
            <person name="Minx P."/>
            <person name="Morris P."/>
            <person name="Nelson J."/>
            <person name="Phuntumart V."/>
            <person name="Qutob D."/>
            <person name="Rehmany A."/>
            <person name="Rougon-Cardoso A."/>
            <person name="Ryden P."/>
            <person name="Torto-Alalibo T."/>
            <person name="Studholme D."/>
            <person name="Wang Y."/>
            <person name="Win J."/>
            <person name="Wood J."/>
            <person name="Clifton S.W."/>
            <person name="Rogers J."/>
            <person name="Van den Ackerveken G."/>
            <person name="Jones J.D."/>
            <person name="McDowell J.M."/>
            <person name="Beynon J."/>
            <person name="Tyler B.M."/>
        </authorList>
    </citation>
    <scope>NUCLEOTIDE SEQUENCE [LARGE SCALE GENOMIC DNA]</scope>
    <source>
        <strain evidence="2">Emoy2</strain>
    </source>
</reference>
<dbReference type="InParanoid" id="M4BRG0"/>
<dbReference type="Proteomes" id="UP000011713">
    <property type="component" value="Unassembled WGS sequence"/>
</dbReference>
<evidence type="ECO:0000313" key="1">
    <source>
        <dbReference type="EnsemblProtists" id="HpaP809000"/>
    </source>
</evidence>
<dbReference type="EMBL" id="JH598638">
    <property type="status" value="NOT_ANNOTATED_CDS"/>
    <property type="molecule type" value="Genomic_DNA"/>
</dbReference>
<keyword evidence="2" id="KW-1185">Reference proteome</keyword>